<evidence type="ECO:0000313" key="2">
    <source>
        <dbReference type="Proteomes" id="UP001204015"/>
    </source>
</evidence>
<gene>
    <name evidence="1" type="ORF">NG821_09185</name>
</gene>
<dbReference type="RefSeq" id="WP_252761366.1">
    <property type="nucleotide sequence ID" value="NZ_JAMXLY010000035.1"/>
</dbReference>
<dbReference type="EMBL" id="JAMXLY010000035">
    <property type="protein sequence ID" value="MCO6026009.1"/>
    <property type="molecule type" value="Genomic_DNA"/>
</dbReference>
<dbReference type="Gene3D" id="3.10.450.410">
    <property type="match status" value="2"/>
</dbReference>
<sequence>MRKLLFVFIVVLVGVLGFTVSGCSGKKDAQADSTNIDTLSKDTVGEDSAEQLIAATPMPKAADELFDDFIFNFAASRKTQFKRIAFPLKVYRYGKLIGKIDPAHWKLDHFFMRQDFYTLIFDNARQMELPKDTTIRRVIIEKIYFRKRMVKQYFFNRINGKWMMTSLNFDHLHKNTNASFLKFYSVFAADSAFQNQHIHNPVKFEGPDPDNDFSTITGDIIPEQWPAFAPKFPQGMIYNIIYGQKYTESNHKIFVIRGIANGLEQEFTFRRIGGRWMLMRMSI</sequence>
<name>A0ABT1BY37_9BACT</name>
<dbReference type="Proteomes" id="UP001204015">
    <property type="component" value="Unassembled WGS sequence"/>
</dbReference>
<reference evidence="1 2" key="1">
    <citation type="submission" date="2022-06" db="EMBL/GenBank/DDBJ databases">
        <title>A taxonomic note on the genus Prevotella: Description of four novel genera and emended description of the genera Hallella and Xylanibacter.</title>
        <authorList>
            <person name="Hitch T.C.A."/>
        </authorList>
    </citation>
    <scope>NUCLEOTIDE SEQUENCE [LARGE SCALE GENOMIC DNA]</scope>
    <source>
        <strain evidence="1 2">DSM 100619</strain>
    </source>
</reference>
<accession>A0ABT1BY37</accession>
<proteinExistence type="predicted"/>
<keyword evidence="2" id="KW-1185">Reference proteome</keyword>
<protein>
    <submittedName>
        <fullName evidence="1">DUF4348 domain-containing protein</fullName>
    </submittedName>
</protein>
<organism evidence="1 2">
    <name type="scientific">Segatella cerevisiae</name>
    <dbReference type="NCBI Taxonomy" id="2053716"/>
    <lineage>
        <taxon>Bacteria</taxon>
        <taxon>Pseudomonadati</taxon>
        <taxon>Bacteroidota</taxon>
        <taxon>Bacteroidia</taxon>
        <taxon>Bacteroidales</taxon>
        <taxon>Prevotellaceae</taxon>
        <taxon>Segatella</taxon>
    </lineage>
</organism>
<evidence type="ECO:0000313" key="1">
    <source>
        <dbReference type="EMBL" id="MCO6026009.1"/>
    </source>
</evidence>
<dbReference type="InterPro" id="IPR025590">
    <property type="entry name" value="DUF4348"/>
</dbReference>
<comment type="caution">
    <text evidence="1">The sequence shown here is derived from an EMBL/GenBank/DDBJ whole genome shotgun (WGS) entry which is preliminary data.</text>
</comment>
<dbReference type="Pfam" id="PF14254">
    <property type="entry name" value="DUF4348"/>
    <property type="match status" value="1"/>
</dbReference>
<dbReference type="PROSITE" id="PS51257">
    <property type="entry name" value="PROKAR_LIPOPROTEIN"/>
    <property type="match status" value="1"/>
</dbReference>